<sequence length="262" mass="28027">MLPAERRRRILEVLDREGTARVTDLADELNVSEMTVRRDLEALQDDEALHKVHGGAVARHSRGEEPRSAAKATRETAEKRAIGACAAHLVDDGMTVAISAGTTTLEVARLLRDRDSLTVVTNSIAIFSELTDPDATVRRSRPTVVLTGGTRTPSDALVGPVADAALASFRVDLTLLGVHGLDIDAGLTTPNMAEAATNRRLVEIGRTLVVVADHTKVGEVGAHVIVGLDRADTLVVDDGLSDTARIVLDRHIRDVRIAPVAR</sequence>
<dbReference type="InterPro" id="IPR014036">
    <property type="entry name" value="DeoR-like_C"/>
</dbReference>
<dbReference type="PANTHER" id="PTHR30363">
    <property type="entry name" value="HTH-TYPE TRANSCRIPTIONAL REGULATOR SRLR-RELATED"/>
    <property type="match status" value="1"/>
</dbReference>
<protein>
    <submittedName>
        <fullName evidence="6">Transcriptional regulator, DeoR family</fullName>
    </submittedName>
</protein>
<keyword evidence="2" id="KW-0238">DNA-binding</keyword>
<reference evidence="6 7" key="1">
    <citation type="submission" date="2022-06" db="EMBL/GenBank/DDBJ databases">
        <title>Genomic Encyclopedia of Archaeal and Bacterial Type Strains, Phase II (KMG-II): from individual species to whole genera.</title>
        <authorList>
            <person name="Goeker M."/>
        </authorList>
    </citation>
    <scope>NUCLEOTIDE SEQUENCE [LARGE SCALE GENOMIC DNA]</scope>
    <source>
        <strain evidence="6 7">DSM 45037</strain>
    </source>
</reference>
<dbReference type="SMART" id="SM00420">
    <property type="entry name" value="HTH_DEOR"/>
    <property type="match status" value="1"/>
</dbReference>
<dbReference type="InterPro" id="IPR036390">
    <property type="entry name" value="WH_DNA-bd_sf"/>
</dbReference>
<dbReference type="InterPro" id="IPR036388">
    <property type="entry name" value="WH-like_DNA-bd_sf"/>
</dbReference>
<dbReference type="InterPro" id="IPR050313">
    <property type="entry name" value="Carb_Metab_HTH_regulators"/>
</dbReference>
<feature type="compositionally biased region" description="Basic and acidic residues" evidence="4">
    <location>
        <begin position="61"/>
        <end position="76"/>
    </location>
</feature>
<evidence type="ECO:0000256" key="1">
    <source>
        <dbReference type="ARBA" id="ARBA00023015"/>
    </source>
</evidence>
<evidence type="ECO:0000313" key="7">
    <source>
        <dbReference type="Proteomes" id="UP001205740"/>
    </source>
</evidence>
<dbReference type="Proteomes" id="UP001205740">
    <property type="component" value="Unassembled WGS sequence"/>
</dbReference>
<feature type="domain" description="HTH deoR-type" evidence="5">
    <location>
        <begin position="3"/>
        <end position="58"/>
    </location>
</feature>
<dbReference type="PROSITE" id="PS51000">
    <property type="entry name" value="HTH_DEOR_2"/>
    <property type="match status" value="1"/>
</dbReference>
<dbReference type="EMBL" id="JAMTCG010000003">
    <property type="protein sequence ID" value="MCP2160469.1"/>
    <property type="molecule type" value="Genomic_DNA"/>
</dbReference>
<keyword evidence="7" id="KW-1185">Reference proteome</keyword>
<dbReference type="PANTHER" id="PTHR30363:SF44">
    <property type="entry name" value="AGA OPERON TRANSCRIPTIONAL REPRESSOR-RELATED"/>
    <property type="match status" value="1"/>
</dbReference>
<keyword evidence="3" id="KW-0804">Transcription</keyword>
<dbReference type="InterPro" id="IPR037171">
    <property type="entry name" value="NagB/RpiA_transferase-like"/>
</dbReference>
<dbReference type="SUPFAM" id="SSF46785">
    <property type="entry name" value="Winged helix' DNA-binding domain"/>
    <property type="match status" value="1"/>
</dbReference>
<evidence type="ECO:0000259" key="5">
    <source>
        <dbReference type="PROSITE" id="PS51000"/>
    </source>
</evidence>
<dbReference type="Pfam" id="PF08220">
    <property type="entry name" value="HTH_DeoR"/>
    <property type="match status" value="1"/>
</dbReference>
<dbReference type="PROSITE" id="PS00894">
    <property type="entry name" value="HTH_DEOR_1"/>
    <property type="match status" value="1"/>
</dbReference>
<dbReference type="RefSeq" id="WP_253654062.1">
    <property type="nucleotide sequence ID" value="NZ_BAAAOE010000003.1"/>
</dbReference>
<proteinExistence type="predicted"/>
<comment type="caution">
    <text evidence="6">The sequence shown here is derived from an EMBL/GenBank/DDBJ whole genome shotgun (WGS) entry which is preliminary data.</text>
</comment>
<gene>
    <name evidence="6" type="ORF">LX12_001656</name>
</gene>
<dbReference type="InterPro" id="IPR001034">
    <property type="entry name" value="DeoR_HTH"/>
</dbReference>
<keyword evidence="1" id="KW-0805">Transcription regulation</keyword>
<dbReference type="Pfam" id="PF00455">
    <property type="entry name" value="DeoRC"/>
    <property type="match status" value="1"/>
</dbReference>
<dbReference type="SMART" id="SM01134">
    <property type="entry name" value="DeoRC"/>
    <property type="match status" value="1"/>
</dbReference>
<name>A0ABT1GZP5_9NOCA</name>
<organism evidence="6 7">
    <name type="scientific">Williamsia serinedens</name>
    <dbReference type="NCBI Taxonomy" id="391736"/>
    <lineage>
        <taxon>Bacteria</taxon>
        <taxon>Bacillati</taxon>
        <taxon>Actinomycetota</taxon>
        <taxon>Actinomycetes</taxon>
        <taxon>Mycobacteriales</taxon>
        <taxon>Nocardiaceae</taxon>
        <taxon>Williamsia</taxon>
    </lineage>
</organism>
<dbReference type="Gene3D" id="1.10.10.10">
    <property type="entry name" value="Winged helix-like DNA-binding domain superfamily/Winged helix DNA-binding domain"/>
    <property type="match status" value="1"/>
</dbReference>
<evidence type="ECO:0000256" key="3">
    <source>
        <dbReference type="ARBA" id="ARBA00023163"/>
    </source>
</evidence>
<dbReference type="SUPFAM" id="SSF100950">
    <property type="entry name" value="NagB/RpiA/CoA transferase-like"/>
    <property type="match status" value="1"/>
</dbReference>
<evidence type="ECO:0000256" key="2">
    <source>
        <dbReference type="ARBA" id="ARBA00023125"/>
    </source>
</evidence>
<accession>A0ABT1GZP5</accession>
<dbReference type="Gene3D" id="3.40.50.1360">
    <property type="match status" value="1"/>
</dbReference>
<feature type="region of interest" description="Disordered" evidence="4">
    <location>
        <begin position="55"/>
        <end position="76"/>
    </location>
</feature>
<evidence type="ECO:0000313" key="6">
    <source>
        <dbReference type="EMBL" id="MCP2160469.1"/>
    </source>
</evidence>
<dbReference type="PRINTS" id="PR00037">
    <property type="entry name" value="HTHLACR"/>
</dbReference>
<evidence type="ECO:0000256" key="4">
    <source>
        <dbReference type="SAM" id="MobiDB-lite"/>
    </source>
</evidence>
<dbReference type="InterPro" id="IPR018356">
    <property type="entry name" value="Tscrpt_reg_HTH_DeoR_CS"/>
</dbReference>